<feature type="region of interest" description="Disordered" evidence="1">
    <location>
        <begin position="661"/>
        <end position="737"/>
    </location>
</feature>
<name>A0AAD8Y4R7_9STRA</name>
<reference evidence="2" key="1">
    <citation type="submission" date="2023-06" db="EMBL/GenBank/DDBJ databases">
        <title>Survivors Of The Sea: Transcriptome response of Skeletonema marinoi to long-term dormancy.</title>
        <authorList>
            <person name="Pinder M.I.M."/>
            <person name="Kourtchenko O."/>
            <person name="Robertson E.K."/>
            <person name="Larsson T."/>
            <person name="Maumus F."/>
            <person name="Osuna-Cruz C.M."/>
            <person name="Vancaester E."/>
            <person name="Stenow R."/>
            <person name="Vandepoele K."/>
            <person name="Ploug H."/>
            <person name="Bruchert V."/>
            <person name="Godhe A."/>
            <person name="Topel M."/>
        </authorList>
    </citation>
    <scope>NUCLEOTIDE SEQUENCE</scope>
    <source>
        <strain evidence="2">R05AC</strain>
    </source>
</reference>
<comment type="caution">
    <text evidence="2">The sequence shown here is derived from an EMBL/GenBank/DDBJ whole genome shotgun (WGS) entry which is preliminary data.</text>
</comment>
<protein>
    <submittedName>
        <fullName evidence="2">Uncharacterized protein</fullName>
    </submittedName>
</protein>
<feature type="region of interest" description="Disordered" evidence="1">
    <location>
        <begin position="137"/>
        <end position="414"/>
    </location>
</feature>
<sequence length="1461" mass="162631">MLETTNEHLADIAAGSPPAAMAADEEDVAAAGPTNNEPAPLDPAYIESLKLIAEKKVREAEEKAKMDEEADWFAAADRSRNNYNTDEAAPSTKEGGGNNNTPTTEDILQSIEESVDYNNQTSGFVSSFALTLAPIAPVSTDCDDSDNEEVDSSDDSVDNSHGDVKESLSSRGIDDTNYKKKITTRQQGASSPASIFRTASSSSSTSPTNKGVSSPSSPYDGSVASDSTEFTNNTSHSFITPHKQPQHQQQLSHVAESGTIEEGVISPLASPVVTLDKKQMSNDQVNKHGRITKQNPKPKQQVSIQRPKVKSKSNKDQSATTPWTKRKNNLVISPTPISKKQLKQQSPQSKATKSATKLTSTTTNSTTKPAVTIDTSPTQLSNKPPTHPSIKPSTSPSFQPILQTHSTTSDADVSIDLSEATPITTPAKSSWFRTYSSEDETEEEGVDGVSGRKEGNYWGSSGGASVDNDEEEDNDESTTKDDNANDAVHQHAGKISQSSTDLVGLEIFEFDTNAPTVDDDITPKNNNCTINNFSTTKSKNDNDLQKDMDSLNTSTDYTVSSLFNPSSNRQYKNENLFFNGIYESGLQSSSFEQVDNAPEDMMCMDAEIELVYNSSGAEQPSFLVDGDTDTSFVSSVVADDLEECASVEERREVVRRIKQWRRGRARESTAKDGSVNDDSTNGGEEDEEEDEDENNDFNYDDDADDIEMAPLTPAKSDNNNLNRYNNSSTTNDPIRRMTSSTSFFGKLLWEVQPSRDEVSLSRRSKKPRYDDIDFDRNTDKCYHCFARWKKLMIITIMFLLFGSLLSGDGLEKHHTDDSYNGYGENDPLAKSNFIERGHLPDDTDDYDGLLSYHSMGVPNHLMNEADIIQSYQQSAKPGVVADDVWFHFEMEDDEFDTPLIGDVEWGNNDEVNSVIAAGASIAQPHLVKAEQYNALVGIDSIVVLGDTQSGLDWLVDKLNRLYPDLFIRDGFQDNNDGNNVRALRGSKSQAHRITKVIDPLSNEVLGKEDDTADSKHTLVIALFLNPYDWVALMHASQQSDEVSWRDYLSKEWQSHANILEYRASMIKSAVIESMDREDVKLVIPLKYEKLLDSFGNFDNYVSSSGTSASELPGIVGVIDDIQSRTGLRANEAAGWKEPRDHNLFWADPIGCNGHVCHPKIQALREDAEYISYINEHADWKSEHLIGYQQMMAPKQAVERIVVVGERHSGAEWLVDRLSRCFPDINVQYGFDSRPGKIFQAEPTSDQPNTLVISIFVNPFDWVDMMRRNPINAPTHKDLEWTDFVTTPWERKRSNMDENLEDTDSAVCSFGFSYNEVIPCMTQRDPNTDSFPLYELRPDGTAYANLLELREDKIKNFLHTANFAGVVDHISIRYEDLVWDDDYTDDALYLTLPFPGIAGLLEKIRDQTKLVPDITAGWILDEDGVFRAEQLGVGITKLDPYFVQWMEDNIDWDVEELVGYSL</sequence>
<feature type="compositionally biased region" description="Acidic residues" evidence="1">
    <location>
        <begin position="683"/>
        <end position="707"/>
    </location>
</feature>
<dbReference type="Proteomes" id="UP001224775">
    <property type="component" value="Unassembled WGS sequence"/>
</dbReference>
<feature type="compositionally biased region" description="Low complexity" evidence="1">
    <location>
        <begin position="11"/>
        <end position="22"/>
    </location>
</feature>
<feature type="compositionally biased region" description="Low complexity" evidence="1">
    <location>
        <begin position="718"/>
        <end position="731"/>
    </location>
</feature>
<evidence type="ECO:0000256" key="1">
    <source>
        <dbReference type="SAM" id="MobiDB-lite"/>
    </source>
</evidence>
<dbReference type="EMBL" id="JATAAI010000018">
    <property type="protein sequence ID" value="KAK1739553.1"/>
    <property type="molecule type" value="Genomic_DNA"/>
</dbReference>
<organism evidence="2 3">
    <name type="scientific">Skeletonema marinoi</name>
    <dbReference type="NCBI Taxonomy" id="267567"/>
    <lineage>
        <taxon>Eukaryota</taxon>
        <taxon>Sar</taxon>
        <taxon>Stramenopiles</taxon>
        <taxon>Ochrophyta</taxon>
        <taxon>Bacillariophyta</taxon>
        <taxon>Coscinodiscophyceae</taxon>
        <taxon>Thalassiosirophycidae</taxon>
        <taxon>Thalassiosirales</taxon>
        <taxon>Skeletonemataceae</taxon>
        <taxon>Skeletonema</taxon>
        <taxon>Skeletonema marinoi-dohrnii complex</taxon>
    </lineage>
</organism>
<evidence type="ECO:0000313" key="2">
    <source>
        <dbReference type="EMBL" id="KAK1739553.1"/>
    </source>
</evidence>
<evidence type="ECO:0000313" key="3">
    <source>
        <dbReference type="Proteomes" id="UP001224775"/>
    </source>
</evidence>
<proteinExistence type="predicted"/>
<feature type="compositionally biased region" description="Acidic residues" evidence="1">
    <location>
        <begin position="467"/>
        <end position="476"/>
    </location>
</feature>
<gene>
    <name evidence="2" type="ORF">QTG54_010096</name>
</gene>
<feature type="compositionally biased region" description="Polar residues" evidence="1">
    <location>
        <begin position="215"/>
        <end position="238"/>
    </location>
</feature>
<feature type="compositionally biased region" description="Low complexity" evidence="1">
    <location>
        <begin position="190"/>
        <end position="214"/>
    </location>
</feature>
<feature type="compositionally biased region" description="Acidic residues" evidence="1">
    <location>
        <begin position="141"/>
        <end position="157"/>
    </location>
</feature>
<feature type="compositionally biased region" description="Low complexity" evidence="1">
    <location>
        <begin position="343"/>
        <end position="372"/>
    </location>
</feature>
<feature type="compositionally biased region" description="Basic and acidic residues" evidence="1">
    <location>
        <begin position="158"/>
        <end position="178"/>
    </location>
</feature>
<feature type="region of interest" description="Disordered" evidence="1">
    <location>
        <begin position="1"/>
        <end position="42"/>
    </location>
</feature>
<feature type="region of interest" description="Disordered" evidence="1">
    <location>
        <begin position="60"/>
        <end position="113"/>
    </location>
</feature>
<feature type="compositionally biased region" description="Basic and acidic residues" evidence="1">
    <location>
        <begin position="1"/>
        <end position="10"/>
    </location>
</feature>
<feature type="region of interest" description="Disordered" evidence="1">
    <location>
        <begin position="431"/>
        <end position="496"/>
    </location>
</feature>
<feature type="compositionally biased region" description="Polar residues" evidence="1">
    <location>
        <begin position="292"/>
        <end position="304"/>
    </location>
</feature>
<accession>A0AAD8Y4R7</accession>
<feature type="compositionally biased region" description="Polar residues" evidence="1">
    <location>
        <begin position="391"/>
        <end position="411"/>
    </location>
</feature>
<feature type="compositionally biased region" description="Acidic residues" evidence="1">
    <location>
        <begin position="437"/>
        <end position="446"/>
    </location>
</feature>
<keyword evidence="3" id="KW-1185">Reference proteome</keyword>
<feature type="compositionally biased region" description="Polar residues" evidence="1">
    <location>
        <begin position="373"/>
        <end position="384"/>
    </location>
</feature>